<dbReference type="GO" id="GO:0005829">
    <property type="term" value="C:cytosol"/>
    <property type="evidence" value="ECO:0007669"/>
    <property type="project" value="TreeGrafter"/>
</dbReference>
<keyword evidence="6" id="KW-0677">Repeat</keyword>
<dbReference type="FunFam" id="3.10.129.10:FF:000011">
    <property type="entry name" value="Acyl-coenzyme A thioesterase 11"/>
    <property type="match status" value="1"/>
</dbReference>
<dbReference type="CDD" id="cd03442">
    <property type="entry name" value="BFIT_BACH"/>
    <property type="match status" value="2"/>
</dbReference>
<dbReference type="InterPro" id="IPR040170">
    <property type="entry name" value="Cytosol_ACT"/>
</dbReference>
<sequence length="536" mass="60784">MLMYEQQLLSEEESMNPTEVKMSQIVMPCHSNHRQELSVGQLLKWIDSTACLSAERHAGSPCITASMDDINFEHTISVGMVVNIKAKVNRAFNTSMEVGIQVSCEDLFYDRHWRVCHAYATFVTQRTSNGQKVPLKPIIPRTQREQIEYSVAAERRRVRMVHDEIIKDLLFHSSIQQGDNSEVGNAVAAVKTKVESVELVLPPHANHQENTFGGQIMAWMVNVATIAASRLCQDHPILRTIDMFTFRGPSQIGDRVLLRAIVNNAFKNSMEVGVRAEAYQGEGPNRHINSAFMTFEVLDDHGKPCTLPHIRPEPLEGERRFQEAIPICSFYNNVSALKMLAAQNNWCLNSEKDQVRLYTLERKSVLSFRVESEVNIPAHRAFCLLAELRNRPSWDTHYQKCELIHWVDEDDFLYRVVTPSVHPGVLQDFILLASKRKPCSSGDPYVIALRSVSLPTHPPTDAYNRGEVLCAGFTILESKNDMSLISYYNKASPEVFPYISTDIAGLSSSFYHTFCSCSQHGLVFTQYFISPTQEFF</sequence>
<dbReference type="GO" id="GO:0006637">
    <property type="term" value="P:acyl-CoA metabolic process"/>
    <property type="evidence" value="ECO:0007669"/>
    <property type="project" value="TreeGrafter"/>
</dbReference>
<evidence type="ECO:0000256" key="2">
    <source>
        <dbReference type="ARBA" id="ARBA00004496"/>
    </source>
</evidence>
<reference evidence="12" key="3">
    <citation type="submission" date="2025-09" db="UniProtKB">
        <authorList>
            <consortium name="Ensembl"/>
        </authorList>
    </citation>
    <scope>IDENTIFICATION</scope>
</reference>
<dbReference type="Pfam" id="PF03061">
    <property type="entry name" value="4HBT"/>
    <property type="match status" value="2"/>
</dbReference>
<feature type="domain" description="START" evidence="10">
    <location>
        <begin position="343"/>
        <end position="514"/>
    </location>
</feature>
<evidence type="ECO:0000259" key="10">
    <source>
        <dbReference type="PROSITE" id="PS50848"/>
    </source>
</evidence>
<dbReference type="InterPro" id="IPR029069">
    <property type="entry name" value="HotDog_dom_sf"/>
</dbReference>
<dbReference type="PANTHER" id="PTHR11049">
    <property type="entry name" value="ACYL COENZYME A THIOESTER HYDROLASE"/>
    <property type="match status" value="1"/>
</dbReference>
<dbReference type="GO" id="GO:0052816">
    <property type="term" value="F:long-chain fatty acyl-CoA hydrolase activity"/>
    <property type="evidence" value="ECO:0007669"/>
    <property type="project" value="TreeGrafter"/>
</dbReference>
<dbReference type="GO" id="GO:0052689">
    <property type="term" value="F:carboxylic ester hydrolase activity"/>
    <property type="evidence" value="ECO:0007669"/>
    <property type="project" value="UniProtKB-KW"/>
</dbReference>
<dbReference type="FunFam" id="3.10.129.10:FF:000020">
    <property type="entry name" value="Acyl-coenzyme A thioesterase 11"/>
    <property type="match status" value="1"/>
</dbReference>
<dbReference type="GO" id="GO:0008289">
    <property type="term" value="F:lipid binding"/>
    <property type="evidence" value="ECO:0007669"/>
    <property type="project" value="InterPro"/>
</dbReference>
<dbReference type="Gene3D" id="3.10.129.10">
    <property type="entry name" value="Hotdog Thioesterase"/>
    <property type="match status" value="2"/>
</dbReference>
<evidence type="ECO:0000256" key="1">
    <source>
        <dbReference type="ARBA" id="ARBA00000295"/>
    </source>
</evidence>
<dbReference type="InterPro" id="IPR023393">
    <property type="entry name" value="START-like_dom_sf"/>
</dbReference>
<evidence type="ECO:0000313" key="13">
    <source>
        <dbReference type="Proteomes" id="UP000472264"/>
    </source>
</evidence>
<reference evidence="12" key="1">
    <citation type="submission" date="2021-04" db="EMBL/GenBank/DDBJ databases">
        <authorList>
            <consortium name="Wellcome Sanger Institute Data Sharing"/>
        </authorList>
    </citation>
    <scope>NUCLEOTIDE SEQUENCE [LARGE SCALE GENOMIC DNA]</scope>
</reference>
<dbReference type="UniPathway" id="UPA00199"/>
<dbReference type="GO" id="GO:0006631">
    <property type="term" value="P:fatty acid metabolic process"/>
    <property type="evidence" value="ECO:0007669"/>
    <property type="project" value="UniProtKB-UniPathway"/>
</dbReference>
<comment type="subcellular location">
    <subcellularLocation>
        <location evidence="2">Cytoplasm</location>
    </subcellularLocation>
</comment>
<organism evidence="12 13">
    <name type="scientific">Echeneis naucrates</name>
    <name type="common">Live sharksucker</name>
    <dbReference type="NCBI Taxonomy" id="173247"/>
    <lineage>
        <taxon>Eukaryota</taxon>
        <taxon>Metazoa</taxon>
        <taxon>Chordata</taxon>
        <taxon>Craniata</taxon>
        <taxon>Vertebrata</taxon>
        <taxon>Euteleostomi</taxon>
        <taxon>Actinopterygii</taxon>
        <taxon>Neopterygii</taxon>
        <taxon>Teleostei</taxon>
        <taxon>Neoteleostei</taxon>
        <taxon>Acanthomorphata</taxon>
        <taxon>Carangaria</taxon>
        <taxon>Carangiformes</taxon>
        <taxon>Echeneidae</taxon>
        <taxon>Echeneis</taxon>
    </lineage>
</organism>
<comment type="pathway">
    <text evidence="3">Lipid metabolism; fatty acid metabolism.</text>
</comment>
<keyword evidence="7" id="KW-0378">Hydrolase</keyword>
<feature type="domain" description="HotDog ACOT-type" evidence="11">
    <location>
        <begin position="190"/>
        <end position="301"/>
    </location>
</feature>
<gene>
    <name evidence="12" type="primary">LOC115058393</name>
</gene>
<dbReference type="PROSITE" id="PS50848">
    <property type="entry name" value="START"/>
    <property type="match status" value="1"/>
</dbReference>
<evidence type="ECO:0000256" key="3">
    <source>
        <dbReference type="ARBA" id="ARBA00004872"/>
    </source>
</evidence>
<dbReference type="InterPro" id="IPR033120">
    <property type="entry name" value="HOTDOG_ACOT"/>
</dbReference>
<evidence type="ECO:0000256" key="9">
    <source>
        <dbReference type="ARBA" id="ARBA00023098"/>
    </source>
</evidence>
<proteinExistence type="predicted"/>
<dbReference type="InterPro" id="IPR006683">
    <property type="entry name" value="Thioestr_dom"/>
</dbReference>
<reference evidence="12" key="2">
    <citation type="submission" date="2025-08" db="UniProtKB">
        <authorList>
            <consortium name="Ensembl"/>
        </authorList>
    </citation>
    <scope>IDENTIFICATION</scope>
</reference>
<keyword evidence="8" id="KW-0276">Fatty acid metabolism</keyword>
<evidence type="ECO:0000256" key="8">
    <source>
        <dbReference type="ARBA" id="ARBA00022832"/>
    </source>
</evidence>
<feature type="domain" description="HotDog ACOT-type" evidence="11">
    <location>
        <begin position="16"/>
        <end position="128"/>
    </location>
</feature>
<evidence type="ECO:0000313" key="12">
    <source>
        <dbReference type="Ensembl" id="ENSENLP00000012826.1"/>
    </source>
</evidence>
<keyword evidence="13" id="KW-1185">Reference proteome</keyword>
<keyword evidence="5" id="KW-0963">Cytoplasm</keyword>
<evidence type="ECO:0000256" key="6">
    <source>
        <dbReference type="ARBA" id="ARBA00022737"/>
    </source>
</evidence>
<name>A0A665U0H1_ECHNA</name>
<dbReference type="Gene3D" id="3.30.530.20">
    <property type="match status" value="1"/>
</dbReference>
<evidence type="ECO:0000256" key="5">
    <source>
        <dbReference type="ARBA" id="ARBA00022490"/>
    </source>
</evidence>
<dbReference type="InterPro" id="IPR002913">
    <property type="entry name" value="START_lipid-bd_dom"/>
</dbReference>
<dbReference type="Pfam" id="PF01852">
    <property type="entry name" value="START"/>
    <property type="match status" value="1"/>
</dbReference>
<dbReference type="SUPFAM" id="SSF55961">
    <property type="entry name" value="Bet v1-like"/>
    <property type="match status" value="1"/>
</dbReference>
<dbReference type="PROSITE" id="PS51770">
    <property type="entry name" value="HOTDOG_ACOT"/>
    <property type="match status" value="2"/>
</dbReference>
<dbReference type="PANTHER" id="PTHR11049:SF1">
    <property type="entry name" value="ACYL-COENZYME A THIOESTERASE 11"/>
    <property type="match status" value="1"/>
</dbReference>
<accession>A0A665U0H1</accession>
<keyword evidence="9" id="KW-0443">Lipid metabolism</keyword>
<dbReference type="AlphaFoldDB" id="A0A665U0H1"/>
<dbReference type="Ensembl" id="ENSENLT00000013344.1">
    <property type="protein sequence ID" value="ENSENLP00000012826.1"/>
    <property type="gene ID" value="ENSENLG00000005455.1"/>
</dbReference>
<keyword evidence="4" id="KW-0719">Serine esterase</keyword>
<comment type="catalytic activity">
    <reaction evidence="1">
        <text>butanoyl-CoA + H2O = butanoate + CoA + H(+)</text>
        <dbReference type="Rhea" id="RHEA:40111"/>
        <dbReference type="ChEBI" id="CHEBI:15377"/>
        <dbReference type="ChEBI" id="CHEBI:15378"/>
        <dbReference type="ChEBI" id="CHEBI:17968"/>
        <dbReference type="ChEBI" id="CHEBI:57287"/>
        <dbReference type="ChEBI" id="CHEBI:57371"/>
    </reaction>
    <physiologicalReaction direction="left-to-right" evidence="1">
        <dbReference type="Rhea" id="RHEA:40112"/>
    </physiologicalReaction>
</comment>
<dbReference type="SUPFAM" id="SSF54637">
    <property type="entry name" value="Thioesterase/thiol ester dehydrase-isomerase"/>
    <property type="match status" value="2"/>
</dbReference>
<evidence type="ECO:0000256" key="4">
    <source>
        <dbReference type="ARBA" id="ARBA00022487"/>
    </source>
</evidence>
<evidence type="ECO:0000256" key="7">
    <source>
        <dbReference type="ARBA" id="ARBA00022801"/>
    </source>
</evidence>
<protein>
    <submittedName>
        <fullName evidence="12">Acyl-coenzyme A thioesterase 11-like</fullName>
    </submittedName>
</protein>
<evidence type="ECO:0000259" key="11">
    <source>
        <dbReference type="PROSITE" id="PS51770"/>
    </source>
</evidence>
<dbReference type="Proteomes" id="UP000472264">
    <property type="component" value="Chromosome 17"/>
</dbReference>
<dbReference type="SMART" id="SM00234">
    <property type="entry name" value="START"/>
    <property type="match status" value="1"/>
</dbReference>